<dbReference type="CDD" id="cd03108">
    <property type="entry name" value="AdSS"/>
    <property type="match status" value="1"/>
</dbReference>
<evidence type="ECO:0000256" key="6">
    <source>
        <dbReference type="ARBA" id="ARBA00022842"/>
    </source>
</evidence>
<dbReference type="GO" id="GO:0044208">
    <property type="term" value="P:'de novo' AMP biosynthetic process"/>
    <property type="evidence" value="ECO:0007669"/>
    <property type="project" value="UniProtKB-UniRule"/>
</dbReference>
<dbReference type="Gene3D" id="3.90.170.10">
    <property type="entry name" value="Adenylosuccinate Synthetase, subunit A, domain 3"/>
    <property type="match status" value="1"/>
</dbReference>
<keyword evidence="2 8" id="KW-0436">Ligase</keyword>
<comment type="subcellular location">
    <subcellularLocation>
        <location evidence="8">Cytoplasm</location>
    </subcellularLocation>
</comment>
<feature type="binding site" description="in other chain" evidence="8">
    <location>
        <position position="302"/>
    </location>
    <ligand>
        <name>IMP</name>
        <dbReference type="ChEBI" id="CHEBI:58053"/>
        <note>ligand shared between dimeric partners</note>
    </ligand>
</feature>
<evidence type="ECO:0000256" key="8">
    <source>
        <dbReference type="HAMAP-Rule" id="MF_00011"/>
    </source>
</evidence>
<evidence type="ECO:0000313" key="11">
    <source>
        <dbReference type="Proteomes" id="UP000093501"/>
    </source>
</evidence>
<keyword evidence="8" id="KW-0963">Cytoplasm</keyword>
<keyword evidence="7 8" id="KW-0342">GTP-binding</keyword>
<dbReference type="EMBL" id="MBQD01000026">
    <property type="protein sequence ID" value="OCL31477.1"/>
    <property type="molecule type" value="Genomic_DNA"/>
</dbReference>
<dbReference type="Proteomes" id="UP000093501">
    <property type="component" value="Unassembled WGS sequence"/>
</dbReference>
<feature type="binding site" evidence="8">
    <location>
        <position position="142"/>
    </location>
    <ligand>
        <name>IMP</name>
        <dbReference type="ChEBI" id="CHEBI:58053"/>
        <note>ligand shared between dimeric partners</note>
    </ligand>
</feature>
<dbReference type="FunFam" id="3.90.170.10:FF:000001">
    <property type="entry name" value="Adenylosuccinate synthetase"/>
    <property type="match status" value="1"/>
</dbReference>
<feature type="binding site" evidence="8">
    <location>
        <begin position="12"/>
        <end position="18"/>
    </location>
    <ligand>
        <name>GTP</name>
        <dbReference type="ChEBI" id="CHEBI:37565"/>
    </ligand>
</feature>
<feature type="binding site" evidence="8">
    <location>
        <position position="40"/>
    </location>
    <ligand>
        <name>Mg(2+)</name>
        <dbReference type="ChEBI" id="CHEBI:18420"/>
    </ligand>
</feature>
<dbReference type="GO" id="GO:0005525">
    <property type="term" value="F:GTP binding"/>
    <property type="evidence" value="ECO:0007669"/>
    <property type="project" value="UniProtKB-UniRule"/>
</dbReference>
<comment type="cofactor">
    <cofactor evidence="8">
        <name>Mg(2+)</name>
        <dbReference type="ChEBI" id="CHEBI:18420"/>
    </cofactor>
    <text evidence="8">Binds 1 Mg(2+) ion per subunit.</text>
</comment>
<dbReference type="SUPFAM" id="SSF52540">
    <property type="entry name" value="P-loop containing nucleoside triphosphate hydrolases"/>
    <property type="match status" value="1"/>
</dbReference>
<dbReference type="PANTHER" id="PTHR11846">
    <property type="entry name" value="ADENYLOSUCCINATE SYNTHETASE"/>
    <property type="match status" value="1"/>
</dbReference>
<accession>A0A1C0AHN7</accession>
<evidence type="ECO:0000256" key="2">
    <source>
        <dbReference type="ARBA" id="ARBA00022598"/>
    </source>
</evidence>
<feature type="binding site" evidence="8">
    <location>
        <position position="13"/>
    </location>
    <ligand>
        <name>Mg(2+)</name>
        <dbReference type="ChEBI" id="CHEBI:18420"/>
    </ligand>
</feature>
<dbReference type="FunFam" id="1.10.300.10:FF:000001">
    <property type="entry name" value="Adenylosuccinate synthetase"/>
    <property type="match status" value="1"/>
</dbReference>
<dbReference type="AlphaFoldDB" id="A0A1C0AHN7"/>
<keyword evidence="11" id="KW-1185">Reference proteome</keyword>
<evidence type="ECO:0000256" key="7">
    <source>
        <dbReference type="ARBA" id="ARBA00023134"/>
    </source>
</evidence>
<comment type="caution">
    <text evidence="10">The sequence shown here is derived from an EMBL/GenBank/DDBJ whole genome shotgun (WGS) entry which is preliminary data.</text>
</comment>
<comment type="pathway">
    <text evidence="8 9">Purine metabolism; AMP biosynthesis via de novo pathway; AMP from IMP: step 1/2.</text>
</comment>
<dbReference type="Gene3D" id="1.10.300.10">
    <property type="entry name" value="Adenylosuccinate Synthetase, subunit A, domain 2"/>
    <property type="match status" value="1"/>
</dbReference>
<dbReference type="InterPro" id="IPR042110">
    <property type="entry name" value="Adenylosuccinate_synth_dom2"/>
</dbReference>
<feature type="binding site" description="in other chain" evidence="8">
    <location>
        <begin position="38"/>
        <end position="41"/>
    </location>
    <ligand>
        <name>IMP</name>
        <dbReference type="ChEBI" id="CHEBI:58053"/>
        <note>ligand shared between dimeric partners</note>
    </ligand>
</feature>
<feature type="binding site" evidence="8">
    <location>
        <begin position="330"/>
        <end position="332"/>
    </location>
    <ligand>
        <name>GTP</name>
        <dbReference type="ChEBI" id="CHEBI:37565"/>
    </ligand>
</feature>
<dbReference type="InterPro" id="IPR027417">
    <property type="entry name" value="P-loop_NTPase"/>
</dbReference>
<keyword evidence="3 8" id="KW-0479">Metal-binding</keyword>
<dbReference type="PANTHER" id="PTHR11846:SF0">
    <property type="entry name" value="ADENYLOSUCCINATE SYNTHETASE"/>
    <property type="match status" value="1"/>
</dbReference>
<dbReference type="SMART" id="SM00788">
    <property type="entry name" value="Adenylsucc_synt"/>
    <property type="match status" value="1"/>
</dbReference>
<feature type="binding site" evidence="8">
    <location>
        <begin position="412"/>
        <end position="414"/>
    </location>
    <ligand>
        <name>GTP</name>
        <dbReference type="ChEBI" id="CHEBI:37565"/>
    </ligand>
</feature>
<feature type="binding site" evidence="8">
    <location>
        <position position="304"/>
    </location>
    <ligand>
        <name>GTP</name>
        <dbReference type="ChEBI" id="CHEBI:37565"/>
    </ligand>
</feature>
<keyword evidence="4 8" id="KW-0547">Nucleotide-binding</keyword>
<comment type="similarity">
    <text evidence="8 9">Belongs to the adenylosuccinate synthetase family.</text>
</comment>
<sequence>MPSVVVVGAQWGDEGKGKATDQLGDRVDVCVRYSGGNNAGHTLVVGGEKFILHLLPSGILNPGTTTVIGNGVVVDLDVLAEELHVLASRGVDVPHPLISANAHIITEYHKVLDKVTERFLGKRRIGTTGRGVGPCYSDKVNRLGIRVQDILDESILRQKVEAALDQKNQLLVKVYNRREIIAEEVVQALLKHADTIRPHIVDSGRYVNDALDAGKVVLFEGAQAHHLDVDQGTYPYVTSSNPTAAGATTGGGVGPTRIDRTIGIAKAYTTRVGEGPFPTELFDEDGEKLRTIGAEFGATTGRPRRCGWFDAVLVEQAVKINGFTDIFLTKLDILSGWDKIPVCVAYDVDGVRHDVMPMTQSEFHHAKPVYEYLDGWTEDISGCRSFDELPPTCQAYVRRLEELIGCRISGIGVGPGREQSVAIHDLI</sequence>
<dbReference type="EC" id="6.3.4.4" evidence="8 9"/>
<evidence type="ECO:0000313" key="10">
    <source>
        <dbReference type="EMBL" id="OCL31477.1"/>
    </source>
</evidence>
<feature type="binding site" evidence="8">
    <location>
        <begin position="298"/>
        <end position="304"/>
    </location>
    <ligand>
        <name>substrate</name>
    </ligand>
</feature>
<evidence type="ECO:0000256" key="4">
    <source>
        <dbReference type="ARBA" id="ARBA00022741"/>
    </source>
</evidence>
<feature type="binding site" evidence="8">
    <location>
        <begin position="40"/>
        <end position="42"/>
    </location>
    <ligand>
        <name>GTP</name>
        <dbReference type="ChEBI" id="CHEBI:37565"/>
    </ligand>
</feature>
<feature type="binding site" description="in other chain" evidence="8">
    <location>
        <begin position="13"/>
        <end position="16"/>
    </location>
    <ligand>
        <name>IMP</name>
        <dbReference type="ChEBI" id="CHEBI:58053"/>
        <note>ligand shared between dimeric partners</note>
    </ligand>
</feature>
<dbReference type="InterPro" id="IPR042111">
    <property type="entry name" value="Adenylosuccinate_synth_dom3"/>
</dbReference>
<dbReference type="InterPro" id="IPR018220">
    <property type="entry name" value="Adenylosuccin_syn_GTP-bd"/>
</dbReference>
<dbReference type="UniPathway" id="UPA00075">
    <property type="reaction ID" value="UER00335"/>
</dbReference>
<keyword evidence="5 8" id="KW-0658">Purine biosynthesis</keyword>
<feature type="active site" description="Proton acceptor" evidence="8">
    <location>
        <position position="13"/>
    </location>
</feature>
<evidence type="ECO:0000256" key="3">
    <source>
        <dbReference type="ARBA" id="ARBA00022723"/>
    </source>
</evidence>
<feature type="binding site" description="in other chain" evidence="8">
    <location>
        <position position="223"/>
    </location>
    <ligand>
        <name>IMP</name>
        <dbReference type="ChEBI" id="CHEBI:58053"/>
        <note>ligand shared between dimeric partners</note>
    </ligand>
</feature>
<protein>
    <recommendedName>
        <fullName evidence="8 9">Adenylosuccinate synthetase</fullName>
        <shortName evidence="8">AMPSase</shortName>
        <shortName evidence="8">AdSS</shortName>
        <ecNumber evidence="8 9">6.3.4.4</ecNumber>
    </recommendedName>
    <alternativeName>
        <fullName evidence="8">IMP--aspartate ligase</fullName>
    </alternativeName>
</protein>
<dbReference type="RefSeq" id="WP_068752713.1">
    <property type="nucleotide sequence ID" value="NZ_LR214441.1"/>
</dbReference>
<dbReference type="GO" id="GO:0004019">
    <property type="term" value="F:adenylosuccinate synthase activity"/>
    <property type="evidence" value="ECO:0007669"/>
    <property type="project" value="UniProtKB-UniRule"/>
</dbReference>
<dbReference type="PROSITE" id="PS01266">
    <property type="entry name" value="ADENYLOSUCCIN_SYN_1"/>
    <property type="match status" value="1"/>
</dbReference>
<reference evidence="11" key="1">
    <citation type="submission" date="2016-07" db="EMBL/GenBank/DDBJ databases">
        <authorList>
            <person name="Florea S."/>
            <person name="Webb J.S."/>
            <person name="Jaromczyk J."/>
            <person name="Schardl C.L."/>
        </authorList>
    </citation>
    <scope>NUCLEOTIDE SEQUENCE [LARGE SCALE GENOMIC DNA]</scope>
    <source>
        <strain evidence="11">IPBSL-7</strain>
    </source>
</reference>
<evidence type="ECO:0000256" key="1">
    <source>
        <dbReference type="ARBA" id="ARBA00011738"/>
    </source>
</evidence>
<dbReference type="Gene3D" id="3.40.440.10">
    <property type="entry name" value="Adenylosuccinate Synthetase, subunit A, domain 1"/>
    <property type="match status" value="1"/>
</dbReference>
<dbReference type="GO" id="GO:0005737">
    <property type="term" value="C:cytoplasm"/>
    <property type="evidence" value="ECO:0007669"/>
    <property type="project" value="UniProtKB-SubCell"/>
</dbReference>
<feature type="binding site" description="in other chain" evidence="8">
    <location>
        <position position="238"/>
    </location>
    <ligand>
        <name>IMP</name>
        <dbReference type="ChEBI" id="CHEBI:58053"/>
        <note>ligand shared between dimeric partners</note>
    </ligand>
</feature>
<organism evidence="10 11">
    <name type="scientific">Tessaracoccus lapidicaptus</name>
    <dbReference type="NCBI Taxonomy" id="1427523"/>
    <lineage>
        <taxon>Bacteria</taxon>
        <taxon>Bacillati</taxon>
        <taxon>Actinomycetota</taxon>
        <taxon>Actinomycetes</taxon>
        <taxon>Propionibacteriales</taxon>
        <taxon>Propionibacteriaceae</taxon>
        <taxon>Tessaracoccus</taxon>
    </lineage>
</organism>
<feature type="active site" description="Proton donor" evidence="8">
    <location>
        <position position="41"/>
    </location>
</feature>
<gene>
    <name evidence="8" type="primary">purA</name>
    <name evidence="10" type="ORF">BCR15_09985</name>
</gene>
<dbReference type="Pfam" id="PF00709">
    <property type="entry name" value="Adenylsucc_synt"/>
    <property type="match status" value="1"/>
</dbReference>
<comment type="catalytic activity">
    <reaction evidence="8 9">
        <text>IMP + L-aspartate + GTP = N(6)-(1,2-dicarboxyethyl)-AMP + GDP + phosphate + 2 H(+)</text>
        <dbReference type="Rhea" id="RHEA:15753"/>
        <dbReference type="ChEBI" id="CHEBI:15378"/>
        <dbReference type="ChEBI" id="CHEBI:29991"/>
        <dbReference type="ChEBI" id="CHEBI:37565"/>
        <dbReference type="ChEBI" id="CHEBI:43474"/>
        <dbReference type="ChEBI" id="CHEBI:57567"/>
        <dbReference type="ChEBI" id="CHEBI:58053"/>
        <dbReference type="ChEBI" id="CHEBI:58189"/>
        <dbReference type="EC" id="6.3.4.4"/>
    </reaction>
</comment>
<evidence type="ECO:0000256" key="5">
    <source>
        <dbReference type="ARBA" id="ARBA00022755"/>
    </source>
</evidence>
<proteinExistence type="inferred from homology"/>
<evidence type="ECO:0000256" key="9">
    <source>
        <dbReference type="RuleBase" id="RU000520"/>
    </source>
</evidence>
<dbReference type="NCBIfam" id="NF002223">
    <property type="entry name" value="PRK01117.1"/>
    <property type="match status" value="1"/>
</dbReference>
<dbReference type="NCBIfam" id="TIGR00184">
    <property type="entry name" value="purA"/>
    <property type="match status" value="1"/>
</dbReference>
<dbReference type="HAMAP" id="MF_00011">
    <property type="entry name" value="Adenylosucc_synth"/>
    <property type="match status" value="1"/>
</dbReference>
<dbReference type="GO" id="GO:0000287">
    <property type="term" value="F:magnesium ion binding"/>
    <property type="evidence" value="ECO:0007669"/>
    <property type="project" value="UniProtKB-UniRule"/>
</dbReference>
<dbReference type="InterPro" id="IPR001114">
    <property type="entry name" value="Adenylosuccinate_synthetase"/>
</dbReference>
<comment type="function">
    <text evidence="8">Plays an important role in the de novo pathway of purine nucleotide biosynthesis. Catalyzes the first committed step in the biosynthesis of AMP from IMP.</text>
</comment>
<feature type="binding site" description="in other chain" evidence="8">
    <location>
        <position position="128"/>
    </location>
    <ligand>
        <name>IMP</name>
        <dbReference type="ChEBI" id="CHEBI:58053"/>
        <note>ligand shared between dimeric partners</note>
    </ligand>
</feature>
<name>A0A1C0AHN7_9ACTN</name>
<keyword evidence="6 8" id="KW-0460">Magnesium</keyword>
<dbReference type="InterPro" id="IPR042109">
    <property type="entry name" value="Adenylosuccinate_synth_dom1"/>
</dbReference>
<comment type="subunit">
    <text evidence="1 8">Homodimer.</text>
</comment>
<dbReference type="GO" id="GO:0046040">
    <property type="term" value="P:IMP metabolic process"/>
    <property type="evidence" value="ECO:0007669"/>
    <property type="project" value="TreeGrafter"/>
</dbReference>